<dbReference type="Gene3D" id="3.40.50.300">
    <property type="entry name" value="P-loop containing nucleotide triphosphate hydrolases"/>
    <property type="match status" value="1"/>
</dbReference>
<dbReference type="InterPro" id="IPR010285">
    <property type="entry name" value="DNA_helicase_pif1-like_DEAD"/>
</dbReference>
<dbReference type="Pfam" id="PF21530">
    <property type="entry name" value="Pif1_2B_dom"/>
    <property type="match status" value="1"/>
</dbReference>
<dbReference type="AlphaFoldDB" id="A0AAN7IBH9"/>
<dbReference type="GO" id="GO:0006281">
    <property type="term" value="P:DNA repair"/>
    <property type="evidence" value="ECO:0007669"/>
    <property type="project" value="UniProtKB-KW"/>
</dbReference>
<dbReference type="PANTHER" id="PTHR10492:SF90">
    <property type="entry name" value="ATP-DEPENDENT DNA HELICASE"/>
    <property type="match status" value="1"/>
</dbReference>
<keyword evidence="5" id="KW-1185">Reference proteome</keyword>
<dbReference type="InterPro" id="IPR049163">
    <property type="entry name" value="Pif1-like_2B_dom"/>
</dbReference>
<reference evidence="4 5" key="1">
    <citation type="journal article" date="2023" name="G3 (Bethesda)">
        <title>A haplotype-resolved chromosome-scale genome for Quercus rubra L. provides insights into the genetics of adaptive traits for red oak species.</title>
        <authorList>
            <person name="Kapoor B."/>
            <person name="Jenkins J."/>
            <person name="Schmutz J."/>
            <person name="Zhebentyayeva T."/>
            <person name="Kuelheim C."/>
            <person name="Coggeshall M."/>
            <person name="Heim C."/>
            <person name="Lasky J.R."/>
            <person name="Leites L."/>
            <person name="Islam-Faridi N."/>
            <person name="Romero-Severson J."/>
            <person name="DeLeo V.L."/>
            <person name="Lucas S.M."/>
            <person name="Lazic D."/>
            <person name="Gailing O."/>
            <person name="Carlson J."/>
            <person name="Staton M."/>
        </authorList>
    </citation>
    <scope>NUCLEOTIDE SEQUENCE [LARGE SCALE GENOMIC DNA]</scope>
    <source>
        <strain evidence="4">Pseudo-F2</strain>
    </source>
</reference>
<name>A0AAN7IBH9_QUERU</name>
<comment type="similarity">
    <text evidence="1">Belongs to the helicase family.</text>
</comment>
<dbReference type="CDD" id="cd18809">
    <property type="entry name" value="SF1_C_RecD"/>
    <property type="match status" value="1"/>
</dbReference>
<keyword evidence="1" id="KW-0067">ATP-binding</keyword>
<feature type="domain" description="DNA helicase Pif1-like DEAD-box helicase" evidence="2">
    <location>
        <begin position="229"/>
        <end position="448"/>
    </location>
</feature>
<dbReference type="InterPro" id="IPR027417">
    <property type="entry name" value="P-loop_NTPase"/>
</dbReference>
<comment type="caution">
    <text evidence="4">The sequence shown here is derived from an EMBL/GenBank/DDBJ whole genome shotgun (WGS) entry which is preliminary data.</text>
</comment>
<sequence>MKANALYEEAGELTYSEFPTKWVWHRRDKEWKLRKSGRCIGRIYYAHPASGERFYLRMLLNVIKGPRSFEEIRTINNVLYPTFRSACYALGLLDDDKEWHEALNHTSHWATGKQLRELFVTMLIFCEVADPYKLWISNWQLLSEDILHRQRTVLRYDNLHLDDFQLQNYALCEIEQILIKSGRSLHEFEPIPYPNTLLLRQSNNRVLQEELDYDRNSLAAEHIKLLNGLNIDQRNIYDEVIDSVLENKGGFFFVYGHGGTGKTYLWKTIICRLRSEGKIVIAIASSGIAALLLPGGRTAHSRFQIPINVTDSSTCGIKQGSQIAELMTKASLIVWDEAPMAHRNCFEAVDRSLRDILRFSNSNSGEIPFGGKTVVLGGDFRQILPVVPKGRREQIVEASINKSSLWNSCKVFILTTNMRLTQNPSDIAAREFAEWILKIGDGELSNNEGEALIEIPHDLLIQPGAHPFNDIVNATYPDFNTKFNDAKYLEERAILAPTNEVVEDINDYMIDLINVDEETYFSADSLCKASSNILDQDVMYPIEFLNSLKFPGIPNHKLRLKVGLPIMLLRNLNQSNGLCNGTRLLVTQLSKWVLEAQIISGSHIGEKVFIPRIVLSPSDSKWPFVLKRRQFPVSVCFAMTINKSQGQSLQHVGLYLDRPVFSHGQLYVAVSRVTSKDGLRILIVENDHGDRFHTKNIVYKEIFENLPKDSYHNGEQNFEADISECGMQFT</sequence>
<keyword evidence="1" id="KW-0347">Helicase</keyword>
<feature type="domain" description="DNA helicase Pif1-like 2B" evidence="3">
    <location>
        <begin position="543"/>
        <end position="589"/>
    </location>
</feature>
<keyword evidence="1" id="KW-0547">Nucleotide-binding</keyword>
<keyword evidence="1" id="KW-0227">DNA damage</keyword>
<dbReference type="EC" id="5.6.2.3" evidence="1"/>
<dbReference type="GO" id="GO:0043139">
    <property type="term" value="F:5'-3' DNA helicase activity"/>
    <property type="evidence" value="ECO:0007669"/>
    <property type="project" value="UniProtKB-EC"/>
</dbReference>
<dbReference type="FunFam" id="3.40.50.300:FF:002884">
    <property type="entry name" value="ATP-dependent DNA helicase"/>
    <property type="match status" value="1"/>
</dbReference>
<keyword evidence="1" id="KW-0234">DNA repair</keyword>
<evidence type="ECO:0000313" key="5">
    <source>
        <dbReference type="Proteomes" id="UP001324115"/>
    </source>
</evidence>
<protein>
    <recommendedName>
        <fullName evidence="1">ATP-dependent DNA helicase</fullName>
        <ecNumber evidence="1">5.6.2.3</ecNumber>
    </recommendedName>
</protein>
<proteinExistence type="inferred from homology"/>
<accession>A0AAN7IBH9</accession>
<dbReference type="GO" id="GO:0005524">
    <property type="term" value="F:ATP binding"/>
    <property type="evidence" value="ECO:0007669"/>
    <property type="project" value="UniProtKB-KW"/>
</dbReference>
<dbReference type="PANTHER" id="PTHR10492">
    <property type="match status" value="1"/>
</dbReference>
<evidence type="ECO:0000259" key="3">
    <source>
        <dbReference type="Pfam" id="PF21530"/>
    </source>
</evidence>
<evidence type="ECO:0000313" key="4">
    <source>
        <dbReference type="EMBL" id="KAK4563976.1"/>
    </source>
</evidence>
<comment type="cofactor">
    <cofactor evidence="1">
        <name>Mg(2+)</name>
        <dbReference type="ChEBI" id="CHEBI:18420"/>
    </cofactor>
</comment>
<keyword evidence="1" id="KW-0233">DNA recombination</keyword>
<dbReference type="SUPFAM" id="SSF52540">
    <property type="entry name" value="P-loop containing nucleoside triphosphate hydrolases"/>
    <property type="match status" value="2"/>
</dbReference>
<keyword evidence="1" id="KW-0378">Hydrolase</keyword>
<evidence type="ECO:0000256" key="1">
    <source>
        <dbReference type="RuleBase" id="RU363044"/>
    </source>
</evidence>
<dbReference type="GO" id="GO:0006310">
    <property type="term" value="P:DNA recombination"/>
    <property type="evidence" value="ECO:0007669"/>
    <property type="project" value="UniProtKB-KW"/>
</dbReference>
<comment type="catalytic activity">
    <reaction evidence="1">
        <text>ATP + H2O = ADP + phosphate + H(+)</text>
        <dbReference type="Rhea" id="RHEA:13065"/>
        <dbReference type="ChEBI" id="CHEBI:15377"/>
        <dbReference type="ChEBI" id="CHEBI:15378"/>
        <dbReference type="ChEBI" id="CHEBI:30616"/>
        <dbReference type="ChEBI" id="CHEBI:43474"/>
        <dbReference type="ChEBI" id="CHEBI:456216"/>
        <dbReference type="EC" id="5.6.2.3"/>
    </reaction>
</comment>
<dbReference type="GO" id="GO:0000723">
    <property type="term" value="P:telomere maintenance"/>
    <property type="evidence" value="ECO:0007669"/>
    <property type="project" value="InterPro"/>
</dbReference>
<dbReference type="Pfam" id="PF05970">
    <property type="entry name" value="PIF1"/>
    <property type="match status" value="1"/>
</dbReference>
<evidence type="ECO:0000259" key="2">
    <source>
        <dbReference type="Pfam" id="PF05970"/>
    </source>
</evidence>
<dbReference type="GO" id="GO:0016787">
    <property type="term" value="F:hydrolase activity"/>
    <property type="evidence" value="ECO:0007669"/>
    <property type="project" value="UniProtKB-KW"/>
</dbReference>
<organism evidence="4 5">
    <name type="scientific">Quercus rubra</name>
    <name type="common">Northern red oak</name>
    <name type="synonym">Quercus borealis</name>
    <dbReference type="NCBI Taxonomy" id="3512"/>
    <lineage>
        <taxon>Eukaryota</taxon>
        <taxon>Viridiplantae</taxon>
        <taxon>Streptophyta</taxon>
        <taxon>Embryophyta</taxon>
        <taxon>Tracheophyta</taxon>
        <taxon>Spermatophyta</taxon>
        <taxon>Magnoliopsida</taxon>
        <taxon>eudicotyledons</taxon>
        <taxon>Gunneridae</taxon>
        <taxon>Pentapetalae</taxon>
        <taxon>rosids</taxon>
        <taxon>fabids</taxon>
        <taxon>Fagales</taxon>
        <taxon>Fagaceae</taxon>
        <taxon>Quercus</taxon>
    </lineage>
</organism>
<dbReference type="Proteomes" id="UP001324115">
    <property type="component" value="Unassembled WGS sequence"/>
</dbReference>
<dbReference type="EMBL" id="JAXUIC010000011">
    <property type="protein sequence ID" value="KAK4563976.1"/>
    <property type="molecule type" value="Genomic_DNA"/>
</dbReference>
<gene>
    <name evidence="4" type="ORF">RGQ29_006176</name>
</gene>